<organism evidence="4 5">
    <name type="scientific">Allocoprobacillus halotolerans</name>
    <dbReference type="NCBI Taxonomy" id="2944914"/>
    <lineage>
        <taxon>Bacteria</taxon>
        <taxon>Bacillati</taxon>
        <taxon>Bacillota</taxon>
        <taxon>Erysipelotrichia</taxon>
        <taxon>Erysipelotrichales</taxon>
        <taxon>Erysipelotrichaceae</taxon>
        <taxon>Allocoprobacillus</taxon>
    </lineage>
</organism>
<evidence type="ECO:0000313" key="4">
    <source>
        <dbReference type="EMBL" id="UTY38766.1"/>
    </source>
</evidence>
<dbReference type="InterPro" id="IPR017924">
    <property type="entry name" value="RNA-binding_YhbY"/>
</dbReference>
<gene>
    <name evidence="4" type="primary">yhbY</name>
    <name evidence="4" type="ORF">NMU03_14360</name>
</gene>
<dbReference type="Gene3D" id="3.30.110.60">
    <property type="entry name" value="YhbY-like"/>
    <property type="match status" value="1"/>
</dbReference>
<dbReference type="InterPro" id="IPR035920">
    <property type="entry name" value="YhbY-like_sf"/>
</dbReference>
<dbReference type="PANTHER" id="PTHR40065">
    <property type="entry name" value="RNA-BINDING PROTEIN YHBY"/>
    <property type="match status" value="1"/>
</dbReference>
<dbReference type="SMART" id="SM01103">
    <property type="entry name" value="CRS1_YhbY"/>
    <property type="match status" value="1"/>
</dbReference>
<accession>A0ABY5I0C6</accession>
<dbReference type="PROSITE" id="PS51295">
    <property type="entry name" value="CRM"/>
    <property type="match status" value="1"/>
</dbReference>
<evidence type="ECO:0000256" key="2">
    <source>
        <dbReference type="PROSITE-ProRule" id="PRU00626"/>
    </source>
</evidence>
<dbReference type="Proteomes" id="UP001060112">
    <property type="component" value="Chromosome"/>
</dbReference>
<evidence type="ECO:0000256" key="1">
    <source>
        <dbReference type="ARBA" id="ARBA00022884"/>
    </source>
</evidence>
<dbReference type="InterPro" id="IPR051925">
    <property type="entry name" value="RNA-binding_domain"/>
</dbReference>
<keyword evidence="5" id="KW-1185">Reference proteome</keyword>
<protein>
    <submittedName>
        <fullName evidence="4">Ribosome assembly RNA-binding protein YhbY</fullName>
    </submittedName>
</protein>
<reference evidence="4" key="1">
    <citation type="submission" date="2022-07" db="EMBL/GenBank/DDBJ databases">
        <title>Faecal culturing of patients with breast cancer.</title>
        <authorList>
            <person name="Teng N.M.Y."/>
            <person name="Kiu R."/>
            <person name="Evans R."/>
            <person name="Baker D.J."/>
            <person name="Zenner C."/>
            <person name="Robinson S.D."/>
            <person name="Hall L.J."/>
        </authorList>
    </citation>
    <scope>NUCLEOTIDE SEQUENCE</scope>
    <source>
        <strain evidence="4">LH1062</strain>
    </source>
</reference>
<dbReference type="SUPFAM" id="SSF75471">
    <property type="entry name" value="YhbY-like"/>
    <property type="match status" value="1"/>
</dbReference>
<evidence type="ECO:0000259" key="3">
    <source>
        <dbReference type="PROSITE" id="PS51295"/>
    </source>
</evidence>
<feature type="domain" description="CRM" evidence="3">
    <location>
        <begin position="1"/>
        <end position="95"/>
    </location>
</feature>
<dbReference type="Pfam" id="PF01985">
    <property type="entry name" value="CRS1_YhbY"/>
    <property type="match status" value="1"/>
</dbReference>
<name>A0ABY5I0C6_9FIRM</name>
<proteinExistence type="predicted"/>
<dbReference type="NCBIfam" id="TIGR00253">
    <property type="entry name" value="RNA_bind_YhbY"/>
    <property type="match status" value="1"/>
</dbReference>
<dbReference type="InterPro" id="IPR001890">
    <property type="entry name" value="RNA-binding_CRM"/>
</dbReference>
<evidence type="ECO:0000313" key="5">
    <source>
        <dbReference type="Proteomes" id="UP001060112"/>
    </source>
</evidence>
<dbReference type="PANTHER" id="PTHR40065:SF3">
    <property type="entry name" value="RNA-BINDING PROTEIN YHBY"/>
    <property type="match status" value="1"/>
</dbReference>
<keyword evidence="1 2" id="KW-0694">RNA-binding</keyword>
<dbReference type="RefSeq" id="WP_290139358.1">
    <property type="nucleotide sequence ID" value="NZ_CP101620.1"/>
</dbReference>
<dbReference type="EMBL" id="CP101620">
    <property type="protein sequence ID" value="UTY38766.1"/>
    <property type="molecule type" value="Genomic_DNA"/>
</dbReference>
<sequence>MLTGKQKRYLRNEAHHLKAIFQVGKDGVSENQIKGILAALETHELLKVKILDNCPEDVHNVALELSMHTKAEVVQIIGRTIVLYKQSDERIYRLP</sequence>